<comment type="caution">
    <text evidence="1">The sequence shown here is derived from an EMBL/GenBank/DDBJ whole genome shotgun (WGS) entry which is preliminary data.</text>
</comment>
<sequence>MSSISRAFSLHKSLGGTINSKTIEAFHNSNAPKVACCPLQHYIVTINIKNTDHHSGATFYIVTLRSH</sequence>
<organism evidence="1 2">
    <name type="scientific">Portunus trituberculatus</name>
    <name type="common">Swimming crab</name>
    <name type="synonym">Neptunus trituberculatus</name>
    <dbReference type="NCBI Taxonomy" id="210409"/>
    <lineage>
        <taxon>Eukaryota</taxon>
        <taxon>Metazoa</taxon>
        <taxon>Ecdysozoa</taxon>
        <taxon>Arthropoda</taxon>
        <taxon>Crustacea</taxon>
        <taxon>Multicrustacea</taxon>
        <taxon>Malacostraca</taxon>
        <taxon>Eumalacostraca</taxon>
        <taxon>Eucarida</taxon>
        <taxon>Decapoda</taxon>
        <taxon>Pleocyemata</taxon>
        <taxon>Brachyura</taxon>
        <taxon>Eubrachyura</taxon>
        <taxon>Portunoidea</taxon>
        <taxon>Portunidae</taxon>
        <taxon>Portuninae</taxon>
        <taxon>Portunus</taxon>
    </lineage>
</organism>
<keyword evidence="2" id="KW-1185">Reference proteome</keyword>
<evidence type="ECO:0000313" key="1">
    <source>
        <dbReference type="EMBL" id="MPC10291.1"/>
    </source>
</evidence>
<dbReference type="EMBL" id="VSRR010000109">
    <property type="protein sequence ID" value="MPC10291.1"/>
    <property type="molecule type" value="Genomic_DNA"/>
</dbReference>
<reference evidence="1 2" key="1">
    <citation type="submission" date="2019-05" db="EMBL/GenBank/DDBJ databases">
        <title>Another draft genome of Portunus trituberculatus and its Hox gene families provides insights of decapod evolution.</title>
        <authorList>
            <person name="Jeong J.-H."/>
            <person name="Song I."/>
            <person name="Kim S."/>
            <person name="Choi T."/>
            <person name="Kim D."/>
            <person name="Ryu S."/>
            <person name="Kim W."/>
        </authorList>
    </citation>
    <scope>NUCLEOTIDE SEQUENCE [LARGE SCALE GENOMIC DNA]</scope>
    <source>
        <tissue evidence="1">Muscle</tissue>
    </source>
</reference>
<evidence type="ECO:0000313" key="2">
    <source>
        <dbReference type="Proteomes" id="UP000324222"/>
    </source>
</evidence>
<proteinExistence type="predicted"/>
<dbReference type="AlphaFoldDB" id="A0A5B7CN71"/>
<dbReference type="Proteomes" id="UP000324222">
    <property type="component" value="Unassembled WGS sequence"/>
</dbReference>
<accession>A0A5B7CN71</accession>
<protein>
    <submittedName>
        <fullName evidence="1">Uncharacterized protein</fullName>
    </submittedName>
</protein>
<gene>
    <name evidence="1" type="ORF">E2C01_002922</name>
</gene>
<name>A0A5B7CN71_PORTR</name>